<comment type="caution">
    <text evidence="2">The sequence shown here is derived from an EMBL/GenBank/DDBJ whole genome shotgun (WGS) entry which is preliminary data.</text>
</comment>
<evidence type="ECO:0008006" key="4">
    <source>
        <dbReference type="Google" id="ProtNLM"/>
    </source>
</evidence>
<feature type="compositionally biased region" description="Polar residues" evidence="1">
    <location>
        <begin position="268"/>
        <end position="277"/>
    </location>
</feature>
<evidence type="ECO:0000313" key="3">
    <source>
        <dbReference type="Proteomes" id="UP000029575"/>
    </source>
</evidence>
<feature type="region of interest" description="Disordered" evidence="1">
    <location>
        <begin position="159"/>
        <end position="183"/>
    </location>
</feature>
<feature type="region of interest" description="Disordered" evidence="1">
    <location>
        <begin position="246"/>
        <end position="277"/>
    </location>
</feature>
<reference evidence="2 3" key="1">
    <citation type="submission" date="2014-06" db="EMBL/GenBank/DDBJ databases">
        <authorList>
            <person name="Bishop-Lilly K.A."/>
            <person name="Broomall S.M."/>
            <person name="Chain P.S."/>
            <person name="Chertkov O."/>
            <person name="Coyne S.R."/>
            <person name="Daligault H.E."/>
            <person name="Davenport K.W."/>
            <person name="Erkkila T."/>
            <person name="Frey K.G."/>
            <person name="Gibbons H.S."/>
            <person name="Gu W."/>
            <person name="Jaissle J."/>
            <person name="Johnson S.L."/>
            <person name="Koroleva G.I."/>
            <person name="Ladner J.T."/>
            <person name="Lo C.-C."/>
            <person name="Minogue T.D."/>
            <person name="Munk C."/>
            <person name="Palacios G.F."/>
            <person name="Redden C.L."/>
            <person name="Rosenzweig C.N."/>
            <person name="Scholz M.B."/>
            <person name="Teshima H."/>
            <person name="Xu Y."/>
        </authorList>
    </citation>
    <scope>NUCLEOTIDE SEQUENCE [LARGE SCALE GENOMIC DNA]</scope>
    <source>
        <strain evidence="2 3">DWS 37UF10B-2</strain>
    </source>
</reference>
<feature type="compositionally biased region" description="Low complexity" evidence="1">
    <location>
        <begin position="251"/>
        <end position="263"/>
    </location>
</feature>
<name>A0AA88Z0F1_BURCE</name>
<proteinExistence type="predicted"/>
<gene>
    <name evidence="2" type="ORF">DM43_1846</name>
</gene>
<evidence type="ECO:0000256" key="1">
    <source>
        <dbReference type="SAM" id="MobiDB-lite"/>
    </source>
</evidence>
<protein>
    <recommendedName>
        <fullName evidence="4">Serine protease</fullName>
    </recommendedName>
</protein>
<sequence length="277" mass="28818">MSMQDITGHFALPLARPYTDVPPPYGRRRRPFVKSKRPMPGVFDLRAVREAPEAVRAPSVRATDFGSDNRPWVKPKAPRRWRPTLLALIAGLAFGSVGFAATRLFDTGKPAPSPHTVYEAAIAVQPAEALVTTPAAAIVAPDAPPPAADDAAAVAVQSAGATQPDGRAADALPTSAPASKPAVARRKKATVAVPDRAAAFGGIPARATAAKPAAPRQQQASVEPVPSAAEAVGMTAAEFSRWLDATRESSRAAAAPAPSNPDALRVGLTNQTRLTDR</sequence>
<dbReference type="AlphaFoldDB" id="A0AA88Z0F1"/>
<organism evidence="2 3">
    <name type="scientific">Burkholderia cepacia</name>
    <name type="common">Pseudomonas cepacia</name>
    <dbReference type="NCBI Taxonomy" id="292"/>
    <lineage>
        <taxon>Bacteria</taxon>
        <taxon>Pseudomonadati</taxon>
        <taxon>Pseudomonadota</taxon>
        <taxon>Betaproteobacteria</taxon>
        <taxon>Burkholderiales</taxon>
        <taxon>Burkholderiaceae</taxon>
        <taxon>Burkholderia</taxon>
        <taxon>Burkholderia cepacia complex</taxon>
    </lineage>
</organism>
<dbReference type="Proteomes" id="UP000029575">
    <property type="component" value="Unassembled WGS sequence"/>
</dbReference>
<evidence type="ECO:0000313" key="2">
    <source>
        <dbReference type="EMBL" id="KGB92523.1"/>
    </source>
</evidence>
<accession>A0AA88Z0F1</accession>
<dbReference type="EMBL" id="JPGD01000006">
    <property type="protein sequence ID" value="KGB92523.1"/>
    <property type="molecule type" value="Genomic_DNA"/>
</dbReference>